<dbReference type="GO" id="GO:0016020">
    <property type="term" value="C:membrane"/>
    <property type="evidence" value="ECO:0007669"/>
    <property type="project" value="UniProtKB-SubCell"/>
</dbReference>
<evidence type="ECO:0000256" key="2">
    <source>
        <dbReference type="ARBA" id="ARBA00022692"/>
    </source>
</evidence>
<proteinExistence type="predicted"/>
<dbReference type="Proteomes" id="UP001144110">
    <property type="component" value="Unassembled WGS sequence"/>
</dbReference>
<evidence type="ECO:0000256" key="4">
    <source>
        <dbReference type="ARBA" id="ARBA00023136"/>
    </source>
</evidence>
<feature type="transmembrane region" description="Helical" evidence="5">
    <location>
        <begin position="126"/>
        <end position="151"/>
    </location>
</feature>
<feature type="transmembrane region" description="Helical" evidence="5">
    <location>
        <begin position="20"/>
        <end position="46"/>
    </location>
</feature>
<keyword evidence="3 5" id="KW-1133">Transmembrane helix</keyword>
<dbReference type="PANTHER" id="PTHR11040">
    <property type="entry name" value="ZINC/IRON TRANSPORTER"/>
    <property type="match status" value="1"/>
</dbReference>
<reference evidence="6" key="1">
    <citation type="submission" date="2022-11" db="EMBL/GenBank/DDBJ databases">
        <title>Candidatus Alkanophaga archaea from heated hydrothermal vent sediment oxidize petroleum alkanes.</title>
        <authorList>
            <person name="Zehnle H."/>
            <person name="Laso-Perez R."/>
            <person name="Lipp J."/>
            <person name="Teske A."/>
            <person name="Wegener G."/>
        </authorList>
    </citation>
    <scope>NUCLEOTIDE SEQUENCE</scope>
    <source>
        <strain evidence="6">MCA70</strain>
    </source>
</reference>
<feature type="transmembrane region" description="Helical" evidence="5">
    <location>
        <begin position="216"/>
        <end position="233"/>
    </location>
</feature>
<dbReference type="GO" id="GO:0005385">
    <property type="term" value="F:zinc ion transmembrane transporter activity"/>
    <property type="evidence" value="ECO:0007669"/>
    <property type="project" value="TreeGrafter"/>
</dbReference>
<dbReference type="AlphaFoldDB" id="A0AAE3P529"/>
<keyword evidence="2 5" id="KW-0812">Transmembrane</keyword>
<name>A0AAE3P529_9BACT</name>
<accession>A0AAE3P529</accession>
<dbReference type="EMBL" id="JAPHEG010000005">
    <property type="protein sequence ID" value="MDF2953955.1"/>
    <property type="molecule type" value="Genomic_DNA"/>
</dbReference>
<dbReference type="PANTHER" id="PTHR11040:SF70">
    <property type="entry name" value="OS05G0316100 PROTEIN"/>
    <property type="match status" value="1"/>
</dbReference>
<feature type="transmembrane region" description="Helical" evidence="5">
    <location>
        <begin position="84"/>
        <end position="105"/>
    </location>
</feature>
<evidence type="ECO:0000256" key="5">
    <source>
        <dbReference type="SAM" id="Phobius"/>
    </source>
</evidence>
<protein>
    <submittedName>
        <fullName evidence="6">Zinc transporter ZupT</fullName>
    </submittedName>
</protein>
<feature type="transmembrane region" description="Helical" evidence="5">
    <location>
        <begin position="190"/>
        <end position="210"/>
    </location>
</feature>
<evidence type="ECO:0000256" key="3">
    <source>
        <dbReference type="ARBA" id="ARBA00022989"/>
    </source>
</evidence>
<evidence type="ECO:0000313" key="6">
    <source>
        <dbReference type="EMBL" id="MDF2953955.1"/>
    </source>
</evidence>
<dbReference type="InterPro" id="IPR003689">
    <property type="entry name" value="ZIP"/>
</dbReference>
<sequence>MIEESLKYLINWLLTVSENNLIIIALIAGLFLTLMTSLGALVAIFFKSIPSWGINLSLSFAAGIMLTASFTSLILPSIKLTHSFLPVAIGMFLGIMLILTIDRLIPHSHPAKGYEGPQELRGKFKLVWLLVFAMIVHNLPEGLAVGTSLAFNKKEGLITALAIGIQDFPEGTVVALPLATLQQKRLKPILLGILSGFAEFITVIIGALFFKKFFFLLPYGLSLAGGAMLYVTIKELIPEIYKSEENELLITAGFFLGFYIMLYLDSLSF</sequence>
<gene>
    <name evidence="6" type="ORF">OD816_001200</name>
</gene>
<evidence type="ECO:0000256" key="1">
    <source>
        <dbReference type="ARBA" id="ARBA00004141"/>
    </source>
</evidence>
<feature type="transmembrane region" description="Helical" evidence="5">
    <location>
        <begin position="245"/>
        <end position="264"/>
    </location>
</feature>
<organism evidence="6 7">
    <name type="scientific">Candidatus Thermodesulfobacterium syntrophicum</name>
    <dbReference type="NCBI Taxonomy" id="3060442"/>
    <lineage>
        <taxon>Bacteria</taxon>
        <taxon>Pseudomonadati</taxon>
        <taxon>Thermodesulfobacteriota</taxon>
        <taxon>Thermodesulfobacteria</taxon>
        <taxon>Thermodesulfobacteriales</taxon>
        <taxon>Thermodesulfobacteriaceae</taxon>
        <taxon>Thermodesulfobacterium</taxon>
    </lineage>
</organism>
<feature type="transmembrane region" description="Helical" evidence="5">
    <location>
        <begin position="58"/>
        <end position="78"/>
    </location>
</feature>
<comment type="subcellular location">
    <subcellularLocation>
        <location evidence="1">Membrane</location>
        <topology evidence="1">Multi-pass membrane protein</topology>
    </subcellularLocation>
</comment>
<evidence type="ECO:0000313" key="7">
    <source>
        <dbReference type="Proteomes" id="UP001144110"/>
    </source>
</evidence>
<dbReference type="Pfam" id="PF02535">
    <property type="entry name" value="Zip"/>
    <property type="match status" value="1"/>
</dbReference>
<comment type="caution">
    <text evidence="6">The sequence shown here is derived from an EMBL/GenBank/DDBJ whole genome shotgun (WGS) entry which is preliminary data.</text>
</comment>
<keyword evidence="4 5" id="KW-0472">Membrane</keyword>